<evidence type="ECO:0000259" key="6">
    <source>
        <dbReference type="Pfam" id="PF00496"/>
    </source>
</evidence>
<dbReference type="PIRSF" id="PIRSF002741">
    <property type="entry name" value="MppA"/>
    <property type="match status" value="1"/>
</dbReference>
<dbReference type="PANTHER" id="PTHR30290">
    <property type="entry name" value="PERIPLASMIC BINDING COMPONENT OF ABC TRANSPORTER"/>
    <property type="match status" value="1"/>
</dbReference>
<evidence type="ECO:0000256" key="4">
    <source>
        <dbReference type="ARBA" id="ARBA00022729"/>
    </source>
</evidence>
<protein>
    <submittedName>
        <fullName evidence="7">Peptide/nickel transport system substrate-binding protein</fullName>
    </submittedName>
</protein>
<dbReference type="InterPro" id="IPR030678">
    <property type="entry name" value="Peptide/Ni-bd"/>
</dbReference>
<dbReference type="CDD" id="cd08513">
    <property type="entry name" value="PBP2_thermophilic_Hb8_like"/>
    <property type="match status" value="1"/>
</dbReference>
<dbReference type="Gene3D" id="3.10.105.10">
    <property type="entry name" value="Dipeptide-binding Protein, Domain 3"/>
    <property type="match status" value="1"/>
</dbReference>
<dbReference type="FunFam" id="3.10.105.10:FF:000006">
    <property type="entry name" value="Peptide ABC transporter substrate-binding protein"/>
    <property type="match status" value="1"/>
</dbReference>
<evidence type="ECO:0000313" key="8">
    <source>
        <dbReference type="Proteomes" id="UP000186141"/>
    </source>
</evidence>
<comment type="subcellular location">
    <subcellularLocation>
        <location evidence="1">Periplasm</location>
    </subcellularLocation>
</comment>
<name>A0A1N7NBI3_9RHOB</name>
<dbReference type="AlphaFoldDB" id="A0A1N7NBI3"/>
<organism evidence="7 8">
    <name type="scientific">Gemmobacter megaterium</name>
    <dbReference type="NCBI Taxonomy" id="1086013"/>
    <lineage>
        <taxon>Bacteria</taxon>
        <taxon>Pseudomonadati</taxon>
        <taxon>Pseudomonadota</taxon>
        <taxon>Alphaproteobacteria</taxon>
        <taxon>Rhodobacterales</taxon>
        <taxon>Paracoccaceae</taxon>
        <taxon>Gemmobacter</taxon>
    </lineage>
</organism>
<evidence type="ECO:0000256" key="2">
    <source>
        <dbReference type="ARBA" id="ARBA00005695"/>
    </source>
</evidence>
<dbReference type="GO" id="GO:0015833">
    <property type="term" value="P:peptide transport"/>
    <property type="evidence" value="ECO:0007669"/>
    <property type="project" value="TreeGrafter"/>
</dbReference>
<dbReference type="Gene3D" id="3.40.190.10">
    <property type="entry name" value="Periplasmic binding protein-like II"/>
    <property type="match status" value="1"/>
</dbReference>
<sequence>MTKTAFLLCTALAALPLAAQAERGADGDLRIHYWQVATHLNPYLSGIAKEVEAASLVLEPLARFDEKGALVPWLAESIPTVENGGLAADMRKITWKLREGLLWSDGSAVTAEDAVFTWGYCTHPNAGCAALAMFDGVTDVVAVDDRTIEISFAEPKPYPYVPFVSSTAPILQAAQFKDCTGERMAQCTEQNFRPIGTGPYKVDEFLTNDIAVYSINPHFRFADKPHFANVSIKGGGDPAGAARAVLETGEVDYAWNLQIAPDVLAAMAGRGIGDPVVDYGAAVEFLFFNLTNPDPALGEARSTVQGGDHPILGDIRVRQALSMAIDRTELAEVLYGDLGRPTCNVVPAPELYASTTTAGCEVADPAGAMALLDEAGWTDTDGDGIRDKDGRKLSLSFTTSTNSVRQDTQMLIQQWWSQIGVQTELRNVAASVYFGGDVGNPDTRQKFFADVQMYTDNSKGQDPEAFLARWTCKGIPSPANQWQGSNVQRFCDPAFDALSDQFRSAASLEDRGRISKEMNDLLVNSQSIAPLIHRGNVSGKAKTLAGNRMNSWDSQIWNIMDWHRAK</sequence>
<keyword evidence="4 5" id="KW-0732">Signal</keyword>
<dbReference type="Pfam" id="PF00496">
    <property type="entry name" value="SBP_bac_5"/>
    <property type="match status" value="1"/>
</dbReference>
<evidence type="ECO:0000256" key="5">
    <source>
        <dbReference type="SAM" id="SignalP"/>
    </source>
</evidence>
<reference evidence="7 8" key="1">
    <citation type="submission" date="2017-01" db="EMBL/GenBank/DDBJ databases">
        <authorList>
            <person name="Mah S.A."/>
            <person name="Swanson W.J."/>
            <person name="Moy G.W."/>
            <person name="Vacquier V.D."/>
        </authorList>
    </citation>
    <scope>NUCLEOTIDE SEQUENCE [LARGE SCALE GENOMIC DNA]</scope>
    <source>
        <strain evidence="7 8">DSM 26375</strain>
    </source>
</reference>
<dbReference type="EMBL" id="FTOT01000003">
    <property type="protein sequence ID" value="SIS95714.1"/>
    <property type="molecule type" value="Genomic_DNA"/>
</dbReference>
<dbReference type="InterPro" id="IPR039424">
    <property type="entry name" value="SBP_5"/>
</dbReference>
<dbReference type="GO" id="GO:0043190">
    <property type="term" value="C:ATP-binding cassette (ABC) transporter complex"/>
    <property type="evidence" value="ECO:0007669"/>
    <property type="project" value="InterPro"/>
</dbReference>
<dbReference type="OrthoDB" id="9803988at2"/>
<evidence type="ECO:0000313" key="7">
    <source>
        <dbReference type="EMBL" id="SIS95714.1"/>
    </source>
</evidence>
<gene>
    <name evidence="7" type="ORF">SAMN05421774_103272</name>
</gene>
<dbReference type="InterPro" id="IPR000914">
    <property type="entry name" value="SBP_5_dom"/>
</dbReference>
<feature type="signal peptide" evidence="5">
    <location>
        <begin position="1"/>
        <end position="21"/>
    </location>
</feature>
<evidence type="ECO:0000256" key="1">
    <source>
        <dbReference type="ARBA" id="ARBA00004418"/>
    </source>
</evidence>
<dbReference type="RefSeq" id="WP_076530757.1">
    <property type="nucleotide sequence ID" value="NZ_BMEH01000003.1"/>
</dbReference>
<dbReference type="Proteomes" id="UP000186141">
    <property type="component" value="Unassembled WGS sequence"/>
</dbReference>
<dbReference type="PANTHER" id="PTHR30290:SF65">
    <property type="entry name" value="MONOACYL PHOSPHATIDYLINOSITOL TETRAMANNOSIDE-BINDING PROTEIN LPQW-RELATED"/>
    <property type="match status" value="1"/>
</dbReference>
<dbReference type="SUPFAM" id="SSF53850">
    <property type="entry name" value="Periplasmic binding protein-like II"/>
    <property type="match status" value="1"/>
</dbReference>
<proteinExistence type="inferred from homology"/>
<feature type="chain" id="PRO_5012794727" evidence="5">
    <location>
        <begin position="22"/>
        <end position="566"/>
    </location>
</feature>
<dbReference type="GO" id="GO:0030288">
    <property type="term" value="C:outer membrane-bounded periplasmic space"/>
    <property type="evidence" value="ECO:0007669"/>
    <property type="project" value="UniProtKB-ARBA"/>
</dbReference>
<feature type="domain" description="Solute-binding protein family 5" evidence="6">
    <location>
        <begin position="70"/>
        <end position="471"/>
    </location>
</feature>
<comment type="similarity">
    <text evidence="2">Belongs to the bacterial solute-binding protein 5 family.</text>
</comment>
<keyword evidence="8" id="KW-1185">Reference proteome</keyword>
<dbReference type="STRING" id="1086013.SAMN05421774_103272"/>
<dbReference type="GO" id="GO:1904680">
    <property type="term" value="F:peptide transmembrane transporter activity"/>
    <property type="evidence" value="ECO:0007669"/>
    <property type="project" value="TreeGrafter"/>
</dbReference>
<keyword evidence="3" id="KW-0813">Transport</keyword>
<accession>A0A1N7NBI3</accession>
<evidence type="ECO:0000256" key="3">
    <source>
        <dbReference type="ARBA" id="ARBA00022448"/>
    </source>
</evidence>